<protein>
    <submittedName>
        <fullName evidence="1">Uncharacterized protein</fullName>
    </submittedName>
</protein>
<accession>A0AA94YNS7</accession>
<reference evidence="1" key="1">
    <citation type="submission" date="2022-09" db="EMBL/GenBank/DDBJ databases">
        <title>On Diversity and Genetic Richness: Insights on Aeromonad Phage Diversity through Physicochemical and Molecular Analysis.</title>
        <authorList>
            <person name="Papa D.M."/>
            <person name="Rousseau G."/>
            <person name="Tremblay D."/>
            <person name="Labrie S."/>
            <person name="Gutierrez T.A."/>
            <person name="Ramos J.D."/>
            <person name="Moineau S."/>
        </authorList>
    </citation>
    <scope>NUCLEOTIDE SEQUENCE</scope>
</reference>
<name>A0AA94YNS7_9CAUD</name>
<sequence length="253" mass="29471">MLKSTLENMILENSQAIKDKVLVADAKKMFTDPNSPIRHIIKHRDERFQTPFHDLLYTATTYPVVFDGPIWESSYSLMYPMILRDHFGDFNLNGHSLRDVIDALIELRREFKKKMALAHLAKLRDYPDDGIDYNKAQWYAKAILCFMYGRFVDDREFDVSKFVKIAKSEYDRAAISIISSGGILLNAQVDTFVYAAEAPITFSETQHTDKYSKIVIFEHGYIADPGKMRRVRPCTEKIKTRLLKNQRQQFIKE</sequence>
<gene>
    <name evidence="1" type="ORF">NPHMPGLK_00211</name>
</gene>
<dbReference type="EMBL" id="OP380605">
    <property type="protein sequence ID" value="UYD60546.1"/>
    <property type="molecule type" value="Genomic_DNA"/>
</dbReference>
<evidence type="ECO:0000313" key="1">
    <source>
        <dbReference type="EMBL" id="UYD60546.1"/>
    </source>
</evidence>
<organism evidence="1">
    <name type="scientific">Aeromonas phage vB_AehM_DM2</name>
    <dbReference type="NCBI Taxonomy" id="2973716"/>
    <lineage>
        <taxon>Viruses</taxon>
        <taxon>Duplodnaviria</taxon>
        <taxon>Heunggongvirae</taxon>
        <taxon>Uroviricota</taxon>
        <taxon>Caudoviricetes</taxon>
        <taxon>Pantevenvirales</taxon>
        <taxon>Straboviridae</taxon>
        <taxon>Biquartavirus</taxon>
    </lineage>
</organism>
<proteinExistence type="predicted"/>